<evidence type="ECO:0000313" key="9">
    <source>
        <dbReference type="EMBL" id="SHE39666.1"/>
    </source>
</evidence>
<dbReference type="InterPro" id="IPR036156">
    <property type="entry name" value="Beta-gal/glucu_dom_sf"/>
</dbReference>
<keyword evidence="4 9" id="KW-0378">Hydrolase</keyword>
<proteinExistence type="inferred from homology"/>
<feature type="domain" description="Glycoside hydrolase family 2 immunoglobulin-like beta-sandwich" evidence="6">
    <location>
        <begin position="201"/>
        <end position="306"/>
    </location>
</feature>
<dbReference type="AlphaFoldDB" id="A0A1M4T581"/>
<evidence type="ECO:0000259" key="8">
    <source>
        <dbReference type="Pfam" id="PF02837"/>
    </source>
</evidence>
<evidence type="ECO:0000313" key="10">
    <source>
        <dbReference type="Proteomes" id="UP000184480"/>
    </source>
</evidence>
<dbReference type="EMBL" id="FQUC01000001">
    <property type="protein sequence ID" value="SHE39666.1"/>
    <property type="molecule type" value="Genomic_DNA"/>
</dbReference>
<dbReference type="InterPro" id="IPR008979">
    <property type="entry name" value="Galactose-bd-like_sf"/>
</dbReference>
<dbReference type="SUPFAM" id="SSF51445">
    <property type="entry name" value="(Trans)glycosidases"/>
    <property type="match status" value="1"/>
</dbReference>
<dbReference type="InterPro" id="IPR013783">
    <property type="entry name" value="Ig-like_fold"/>
</dbReference>
<evidence type="ECO:0000256" key="1">
    <source>
        <dbReference type="ARBA" id="ARBA00001412"/>
    </source>
</evidence>
<dbReference type="OrthoDB" id="9801077at2"/>
<dbReference type="InterPro" id="IPR050347">
    <property type="entry name" value="Bact_Beta-galactosidase"/>
</dbReference>
<dbReference type="PANTHER" id="PTHR46323:SF2">
    <property type="entry name" value="BETA-GALACTOSIDASE"/>
    <property type="match status" value="1"/>
</dbReference>
<dbReference type="GO" id="GO:0004565">
    <property type="term" value="F:beta-galactosidase activity"/>
    <property type="evidence" value="ECO:0007669"/>
    <property type="project" value="UniProtKB-EC"/>
</dbReference>
<dbReference type="Pfam" id="PF02836">
    <property type="entry name" value="Glyco_hydro_2_C"/>
    <property type="match status" value="1"/>
</dbReference>
<comment type="catalytic activity">
    <reaction evidence="1">
        <text>Hydrolysis of terminal non-reducing beta-D-galactose residues in beta-D-galactosides.</text>
        <dbReference type="EC" id="3.2.1.23"/>
    </reaction>
</comment>
<dbReference type="Gene3D" id="2.60.120.260">
    <property type="entry name" value="Galactose-binding domain-like"/>
    <property type="match status" value="1"/>
</dbReference>
<dbReference type="SUPFAM" id="SSF49303">
    <property type="entry name" value="beta-Galactosidase/glucuronidase domain"/>
    <property type="match status" value="1"/>
</dbReference>
<comment type="similarity">
    <text evidence="2">Belongs to the glycosyl hydrolase 2 family.</text>
</comment>
<name>A0A1M4T581_9BACT</name>
<feature type="domain" description="Glycosyl hydrolases family 2 sugar binding" evidence="8">
    <location>
        <begin position="33"/>
        <end position="163"/>
    </location>
</feature>
<dbReference type="STRING" id="1346286.SAMN05444362_101241"/>
<dbReference type="Gene3D" id="2.60.40.10">
    <property type="entry name" value="Immunoglobulins"/>
    <property type="match status" value="1"/>
</dbReference>
<keyword evidence="10" id="KW-1185">Reference proteome</keyword>
<dbReference type="GO" id="GO:0009341">
    <property type="term" value="C:beta-galactosidase complex"/>
    <property type="evidence" value="ECO:0007669"/>
    <property type="project" value="TreeGrafter"/>
</dbReference>
<dbReference type="RefSeq" id="WP_062175346.1">
    <property type="nucleotide sequence ID" value="NZ_BBXL01000001.1"/>
</dbReference>
<accession>A0A1M4T581</accession>
<evidence type="ECO:0000259" key="6">
    <source>
        <dbReference type="Pfam" id="PF00703"/>
    </source>
</evidence>
<dbReference type="Pfam" id="PF02837">
    <property type="entry name" value="Glyco_hydro_2_N"/>
    <property type="match status" value="1"/>
</dbReference>
<evidence type="ECO:0000256" key="3">
    <source>
        <dbReference type="ARBA" id="ARBA00012756"/>
    </source>
</evidence>
<feature type="domain" description="Glycoside hydrolase family 2 catalytic" evidence="7">
    <location>
        <begin position="309"/>
        <end position="452"/>
    </location>
</feature>
<evidence type="ECO:0000256" key="5">
    <source>
        <dbReference type="ARBA" id="ARBA00023295"/>
    </source>
</evidence>
<protein>
    <recommendedName>
        <fullName evidence="3">beta-galactosidase</fullName>
        <ecNumber evidence="3">3.2.1.23</ecNumber>
    </recommendedName>
</protein>
<dbReference type="Pfam" id="PF00703">
    <property type="entry name" value="Glyco_hydro_2"/>
    <property type="match status" value="1"/>
</dbReference>
<dbReference type="GO" id="GO:0005990">
    <property type="term" value="P:lactose catabolic process"/>
    <property type="evidence" value="ECO:0007669"/>
    <property type="project" value="TreeGrafter"/>
</dbReference>
<dbReference type="Proteomes" id="UP000184480">
    <property type="component" value="Unassembled WGS sequence"/>
</dbReference>
<evidence type="ECO:0000259" key="7">
    <source>
        <dbReference type="Pfam" id="PF02836"/>
    </source>
</evidence>
<dbReference type="InterPro" id="IPR006103">
    <property type="entry name" value="Glyco_hydro_2_cat"/>
</dbReference>
<dbReference type="InterPro" id="IPR017853">
    <property type="entry name" value="GH"/>
</dbReference>
<dbReference type="InterPro" id="IPR006102">
    <property type="entry name" value="Ig-like_GH2"/>
</dbReference>
<dbReference type="Gene3D" id="3.20.20.80">
    <property type="entry name" value="Glycosidases"/>
    <property type="match status" value="1"/>
</dbReference>
<dbReference type="InterPro" id="IPR006104">
    <property type="entry name" value="Glyco_hydro_2_N"/>
</dbReference>
<dbReference type="EC" id="3.2.1.23" evidence="3"/>
<evidence type="ECO:0000256" key="4">
    <source>
        <dbReference type="ARBA" id="ARBA00022801"/>
    </source>
</evidence>
<dbReference type="SUPFAM" id="SSF49785">
    <property type="entry name" value="Galactose-binding domain-like"/>
    <property type="match status" value="1"/>
</dbReference>
<evidence type="ECO:0000256" key="2">
    <source>
        <dbReference type="ARBA" id="ARBA00007401"/>
    </source>
</evidence>
<sequence length="961" mass="109380">MRKYNIIFLLIALITGYSCNQSNKLYERPRIDLQGSWSFQLDSLNQGISENWQTLNFTDSVHLPGTTDTNKKGILNTKMDETTYLSRIYSYVGKAWYQKQINIPESWTGKNISLFLERTKPTTVWIDGKEVGTNDNVSTSQIYDLTAYASPGNHQITIMVDNGESVPPQVIANSHAYTESTQTNWNGIIGEMYLEAVNPMHIKDIQVYPNAKDKSVLVIVKISNPEKISQAQLRLEAQAWNTDQKHNAEVVNQALDLSKDEFEITYNLGDKALLWSEFHPALYNLDITLENGDQLYDSQTVSFGLRDFKVQGTQFSINENITFLRGKHDACVFPLTAHVAMDVDTWRKYFQTAKQYGINHYRFHSWCPPKACFEAADIEGIYLQPELPFWGTMDKNDNRLLSFLSKEGINIQNEFGNHASFVMFALGNELFGDQEAMDKLIKTFREIDSNRHLYAFGANNFLGYEGQIPGEDFLVTCRIGGSGDDEPYKTHVRGSFSFADAYDGGYINHTYPNSVMDFSKAIEGCTVPVISHETGQFQVYPDYNEIKKYTGVLQPRNFEIFKKRLEEAGMLDQADDFFKASGKWAVQLYKADIEMDLRTKGFGGFQLLDLQDYPGQGSAFVGILDAFMDSKGLVAPEEWREFCSPIVPLFISEKFCWTKNETLTGEIKIANYSETKLDGKKLEWIVTGENGKTIGNGTLNISSTQQGLIDLGAIQMDLSSIDKAQKILLSLNISGTEYKNTYPMWVYPPRGEIEIPENITVTRKLDAYAIGKLKNGESVFWYPDQKQYTKSTVGGLFQTDYWNYRMFKTISENIKKTVSPGTLGILTNPEHPIFKDFPTEFHTSWQWFPIIKNSYPLIMDKMPSEYHPIVQVIDNIERNHKLGLIFEFQMESGKLLVCMADLDAAMDKPEAKQLFFSIMNYMKSDAFKPASKIDMKSLNELFSPATSTNKIALLQNISKYK</sequence>
<reference evidence="10" key="1">
    <citation type="submission" date="2016-11" db="EMBL/GenBank/DDBJ databases">
        <authorList>
            <person name="Varghese N."/>
            <person name="Submissions S."/>
        </authorList>
    </citation>
    <scope>NUCLEOTIDE SEQUENCE [LARGE SCALE GENOMIC DNA]</scope>
    <source>
        <strain evidence="10">DSM 27370</strain>
    </source>
</reference>
<dbReference type="PANTHER" id="PTHR46323">
    <property type="entry name" value="BETA-GALACTOSIDASE"/>
    <property type="match status" value="1"/>
</dbReference>
<keyword evidence="5" id="KW-0326">Glycosidase</keyword>
<dbReference type="PROSITE" id="PS51257">
    <property type="entry name" value="PROKAR_LIPOPROTEIN"/>
    <property type="match status" value="1"/>
</dbReference>
<organism evidence="9 10">
    <name type="scientific">Dysgonomonas macrotermitis</name>
    <dbReference type="NCBI Taxonomy" id="1346286"/>
    <lineage>
        <taxon>Bacteria</taxon>
        <taxon>Pseudomonadati</taxon>
        <taxon>Bacteroidota</taxon>
        <taxon>Bacteroidia</taxon>
        <taxon>Bacteroidales</taxon>
        <taxon>Dysgonomonadaceae</taxon>
        <taxon>Dysgonomonas</taxon>
    </lineage>
</organism>
<gene>
    <name evidence="9" type="ORF">SAMN05444362_101241</name>
</gene>